<dbReference type="AlphaFoldDB" id="A0A372ZQ98"/>
<gene>
    <name evidence="2" type="ORF">DR950_07055</name>
</gene>
<dbReference type="Pfam" id="PF02585">
    <property type="entry name" value="PIG-L"/>
    <property type="match status" value="1"/>
</dbReference>
<sequence length="211" mass="22659">MPRNPDDQSTGPQSVLAVFAHPDDAELWAGGTLALHAQHAPVHIAVPRHGPVRDAEAKAGAAVLGATLHQVAELTPSAIRALLVQLKPHVVITHPVLDTHAEHRHTAEAVLEALPEAKIETGRPRRLYTCDTYNSLTLVGPVTPTVMVDVTRTFATKMRALHCHESQPIDDHFGPMAEDLARLWGRRSGAGHAEAFTALPVLGRLPGATHL</sequence>
<keyword evidence="3" id="KW-1185">Reference proteome</keyword>
<dbReference type="PANTHER" id="PTHR12993">
    <property type="entry name" value="N-ACETYLGLUCOSAMINYL-PHOSPHATIDYLINOSITOL DE-N-ACETYLASE-RELATED"/>
    <property type="match status" value="1"/>
</dbReference>
<dbReference type="GO" id="GO:0016811">
    <property type="term" value="F:hydrolase activity, acting on carbon-nitrogen (but not peptide) bonds, in linear amides"/>
    <property type="evidence" value="ECO:0007669"/>
    <property type="project" value="TreeGrafter"/>
</dbReference>
<comment type="caution">
    <text evidence="2">The sequence shown here is derived from an EMBL/GenBank/DDBJ whole genome shotgun (WGS) entry which is preliminary data.</text>
</comment>
<dbReference type="InterPro" id="IPR003737">
    <property type="entry name" value="GlcNAc_PI_deacetylase-related"/>
</dbReference>
<dbReference type="Gene3D" id="3.40.50.10320">
    <property type="entry name" value="LmbE-like"/>
    <property type="match status" value="1"/>
</dbReference>
<evidence type="ECO:0000256" key="1">
    <source>
        <dbReference type="ARBA" id="ARBA00022833"/>
    </source>
</evidence>
<protein>
    <submittedName>
        <fullName evidence="2">GlcNAc-PI de-N-acetylase</fullName>
    </submittedName>
</protein>
<dbReference type="InterPro" id="IPR024078">
    <property type="entry name" value="LmbE-like_dom_sf"/>
</dbReference>
<keyword evidence="1" id="KW-0862">Zinc</keyword>
<dbReference type="GO" id="GO:0016137">
    <property type="term" value="P:glycoside metabolic process"/>
    <property type="evidence" value="ECO:0007669"/>
    <property type="project" value="UniProtKB-ARBA"/>
</dbReference>
<dbReference type="EMBL" id="QVIG01000001">
    <property type="protein sequence ID" value="RGD57580.1"/>
    <property type="molecule type" value="Genomic_DNA"/>
</dbReference>
<reference evidence="2 3" key="1">
    <citation type="submission" date="2018-08" db="EMBL/GenBank/DDBJ databases">
        <title>Diversity &amp; Physiological Properties of Lignin-Decomposing Actinobacteria from Soil.</title>
        <authorList>
            <person name="Roh S.G."/>
            <person name="Kim S.B."/>
        </authorList>
    </citation>
    <scope>NUCLEOTIDE SEQUENCE [LARGE SCALE GENOMIC DNA]</scope>
    <source>
        <strain evidence="2 3">MMS17-GH009</strain>
    </source>
</reference>
<evidence type="ECO:0000313" key="3">
    <source>
        <dbReference type="Proteomes" id="UP000263377"/>
    </source>
</evidence>
<organism evidence="2 3">
    <name type="scientific">Kitasatospora xanthocidica</name>
    <dbReference type="NCBI Taxonomy" id="83382"/>
    <lineage>
        <taxon>Bacteria</taxon>
        <taxon>Bacillati</taxon>
        <taxon>Actinomycetota</taxon>
        <taxon>Actinomycetes</taxon>
        <taxon>Kitasatosporales</taxon>
        <taxon>Streptomycetaceae</taxon>
        <taxon>Kitasatospora</taxon>
    </lineage>
</organism>
<dbReference type="PANTHER" id="PTHR12993:SF11">
    <property type="entry name" value="N-ACETYLGLUCOSAMINYL-PHOSPHATIDYLINOSITOL DE-N-ACETYLASE"/>
    <property type="match status" value="1"/>
</dbReference>
<dbReference type="RefSeq" id="WP_117486349.1">
    <property type="nucleotide sequence ID" value="NZ_QVIG01000001.1"/>
</dbReference>
<name>A0A372ZQ98_9ACTN</name>
<accession>A0A372ZQ98</accession>
<evidence type="ECO:0000313" key="2">
    <source>
        <dbReference type="EMBL" id="RGD57580.1"/>
    </source>
</evidence>
<proteinExistence type="predicted"/>
<dbReference type="Proteomes" id="UP000263377">
    <property type="component" value="Unassembled WGS sequence"/>
</dbReference>
<dbReference type="SUPFAM" id="SSF102588">
    <property type="entry name" value="LmbE-like"/>
    <property type="match status" value="1"/>
</dbReference>